<evidence type="ECO:0000256" key="1">
    <source>
        <dbReference type="SAM" id="MobiDB-lite"/>
    </source>
</evidence>
<feature type="region of interest" description="Disordered" evidence="1">
    <location>
        <begin position="1"/>
        <end position="39"/>
    </location>
</feature>
<dbReference type="EMBL" id="BAAAQM010000028">
    <property type="protein sequence ID" value="GAA1981172.1"/>
    <property type="molecule type" value="Genomic_DNA"/>
</dbReference>
<evidence type="ECO:0000313" key="3">
    <source>
        <dbReference type="Proteomes" id="UP001499854"/>
    </source>
</evidence>
<reference evidence="2 3" key="1">
    <citation type="journal article" date="2019" name="Int. J. Syst. Evol. Microbiol.">
        <title>The Global Catalogue of Microorganisms (GCM) 10K type strain sequencing project: providing services to taxonomists for standard genome sequencing and annotation.</title>
        <authorList>
            <consortium name="The Broad Institute Genomics Platform"/>
            <consortium name="The Broad Institute Genome Sequencing Center for Infectious Disease"/>
            <person name="Wu L."/>
            <person name="Ma J."/>
        </authorList>
    </citation>
    <scope>NUCLEOTIDE SEQUENCE [LARGE SCALE GENOMIC DNA]</scope>
    <source>
        <strain evidence="2 3">JCM 16013</strain>
    </source>
</reference>
<proteinExistence type="predicted"/>
<dbReference type="Proteomes" id="UP001499854">
    <property type="component" value="Unassembled WGS sequence"/>
</dbReference>
<comment type="caution">
    <text evidence="2">The sequence shown here is derived from an EMBL/GenBank/DDBJ whole genome shotgun (WGS) entry which is preliminary data.</text>
</comment>
<sequence length="74" mass="7443">MSWSARGSTSPSRRATSPTADFAAGRAAGRDGVRDADADADVGVDVGIGRAAGRARAAEADMADSSMVLAMTRS</sequence>
<accession>A0ABN2S6L4</accession>
<evidence type="ECO:0000313" key="2">
    <source>
        <dbReference type="EMBL" id="GAA1981172.1"/>
    </source>
</evidence>
<name>A0ABN2S6L4_9ACTN</name>
<organism evidence="2 3">
    <name type="scientific">Catenulispora subtropica</name>
    <dbReference type="NCBI Taxonomy" id="450798"/>
    <lineage>
        <taxon>Bacteria</taxon>
        <taxon>Bacillati</taxon>
        <taxon>Actinomycetota</taxon>
        <taxon>Actinomycetes</taxon>
        <taxon>Catenulisporales</taxon>
        <taxon>Catenulisporaceae</taxon>
        <taxon>Catenulispora</taxon>
    </lineage>
</organism>
<gene>
    <name evidence="2" type="ORF">GCM10009838_47950</name>
</gene>
<keyword evidence="3" id="KW-1185">Reference proteome</keyword>
<protein>
    <submittedName>
        <fullName evidence="2">Uncharacterized protein</fullName>
    </submittedName>
</protein>
<feature type="compositionally biased region" description="Low complexity" evidence="1">
    <location>
        <begin position="1"/>
        <end position="27"/>
    </location>
</feature>
<feature type="compositionally biased region" description="Basic and acidic residues" evidence="1">
    <location>
        <begin position="28"/>
        <end position="37"/>
    </location>
</feature>